<dbReference type="SUPFAM" id="SSF88713">
    <property type="entry name" value="Glycoside hydrolase/deacetylase"/>
    <property type="match status" value="1"/>
</dbReference>
<proteinExistence type="predicted"/>
<evidence type="ECO:0000259" key="1">
    <source>
        <dbReference type="Pfam" id="PF01522"/>
    </source>
</evidence>
<feature type="domain" description="NodB homology" evidence="1">
    <location>
        <begin position="21"/>
        <end position="115"/>
    </location>
</feature>
<name>A0ABZ0RMV2_9BACT</name>
<evidence type="ECO:0000313" key="2">
    <source>
        <dbReference type="EMBL" id="WPJ96753.1"/>
    </source>
</evidence>
<organism evidence="2 3">
    <name type="scientific">Coraliomargarita algicola</name>
    <dbReference type="NCBI Taxonomy" id="3092156"/>
    <lineage>
        <taxon>Bacteria</taxon>
        <taxon>Pseudomonadati</taxon>
        <taxon>Verrucomicrobiota</taxon>
        <taxon>Opitutia</taxon>
        <taxon>Puniceicoccales</taxon>
        <taxon>Coraliomargaritaceae</taxon>
        <taxon>Coraliomargarita</taxon>
    </lineage>
</organism>
<gene>
    <name evidence="2" type="ORF">SH580_03415</name>
</gene>
<sequence length="528" mass="58733">MASPELETLPLPKGANWAISTRWDDGPQADIKMADLLEKHGFKGSFYVMTGRKPNTFERDLLTRGHTVQSHSITHSRLSCIAPAQTWREMLLPRIDLECRLDRPVNCFAYPSNSQASAFDPDARGRLYQMLLRAGYHHVPVRRNEKDSEISGANVLPADGNPVDEAFQKFYSDPDLQAFEPNITWAYHANTHARKNTWELLGKQLEAHAHLEDAWYCRQDEYAAYRIQFTRAHLSPIGAEAFSLLRPGPALAGAEVPLELRLNGSPGQVAPVVKVDGRPVELIPLPLGGWRFAVPWPEEEGVPRLIGAEDFPWLKGTLAVSGDQKTLSFQMENAGAESIREVRMTWRLPPLFNAGKEWQVIGDLASSGVWSEEITLAPQPTGYNQLGGALPLAVQVDFRLEDGTFGRVYFLTEETFNTPDGPENHLQDHVVLAVKEGDLGFEPATLSHPDGGRCPGPGIALLTELESNGTKTVEFKARGLQEILLNGDRVENGHLDLRPGTNTLRLLPAKHDFWFSLTPPELAKFKRP</sequence>
<dbReference type="Gene3D" id="3.20.20.370">
    <property type="entry name" value="Glycoside hydrolase/deacetylase"/>
    <property type="match status" value="1"/>
</dbReference>
<dbReference type="InterPro" id="IPR011330">
    <property type="entry name" value="Glyco_hydro/deAcase_b/a-brl"/>
</dbReference>
<keyword evidence="3" id="KW-1185">Reference proteome</keyword>
<dbReference type="EMBL" id="CP138858">
    <property type="protein sequence ID" value="WPJ96753.1"/>
    <property type="molecule type" value="Genomic_DNA"/>
</dbReference>
<accession>A0ABZ0RMV2</accession>
<dbReference type="RefSeq" id="WP_319833610.1">
    <property type="nucleotide sequence ID" value="NZ_CP138858.1"/>
</dbReference>
<evidence type="ECO:0000313" key="3">
    <source>
        <dbReference type="Proteomes" id="UP001324993"/>
    </source>
</evidence>
<protein>
    <submittedName>
        <fullName evidence="2">Polysaccharide deacetylase family protein</fullName>
    </submittedName>
</protein>
<dbReference type="Proteomes" id="UP001324993">
    <property type="component" value="Chromosome"/>
</dbReference>
<reference evidence="2 3" key="1">
    <citation type="submission" date="2023-11" db="EMBL/GenBank/DDBJ databases">
        <title>Coraliomargarita sp. nov., isolated from marine algae.</title>
        <authorList>
            <person name="Lee J.K."/>
            <person name="Baek J.H."/>
            <person name="Kim J.M."/>
            <person name="Choi D.G."/>
            <person name="Jeon C.O."/>
        </authorList>
    </citation>
    <scope>NUCLEOTIDE SEQUENCE [LARGE SCALE GENOMIC DNA]</scope>
    <source>
        <strain evidence="2 3">J2-16</strain>
    </source>
</reference>
<dbReference type="Pfam" id="PF01522">
    <property type="entry name" value="Polysacc_deac_1"/>
    <property type="match status" value="1"/>
</dbReference>
<dbReference type="InterPro" id="IPR002509">
    <property type="entry name" value="NODB_dom"/>
</dbReference>